<dbReference type="CDD" id="cd14840">
    <property type="entry name" value="D-Ala-D-Ala_dipeptidase_Aad"/>
    <property type="match status" value="1"/>
</dbReference>
<dbReference type="AlphaFoldDB" id="A0A7J4XDE5"/>
<feature type="site" description="Transition state stabilizer" evidence="9">
    <location>
        <position position="115"/>
    </location>
</feature>
<dbReference type="Pfam" id="PF01427">
    <property type="entry name" value="Peptidase_M15"/>
    <property type="match status" value="1"/>
</dbReference>
<evidence type="ECO:0000256" key="6">
    <source>
        <dbReference type="ARBA" id="ARBA00022997"/>
    </source>
</evidence>
<comment type="function">
    <text evidence="9">Catalyzes hydrolysis of the D-alanyl-D-alanine dipeptide.</text>
</comment>
<evidence type="ECO:0000256" key="1">
    <source>
        <dbReference type="ARBA" id="ARBA00001362"/>
    </source>
</evidence>
<dbReference type="GO" id="GO:0008237">
    <property type="term" value="F:metallopeptidase activity"/>
    <property type="evidence" value="ECO:0007669"/>
    <property type="project" value="UniProtKB-KW"/>
</dbReference>
<keyword evidence="2 9" id="KW-0645">Protease</keyword>
<feature type="binding site" evidence="9">
    <location>
        <position position="146"/>
    </location>
    <ligand>
        <name>Zn(2+)</name>
        <dbReference type="ChEBI" id="CHEBI:29105"/>
        <note>catalytic</note>
    </ligand>
</feature>
<dbReference type="RefSeq" id="WP_007479687.1">
    <property type="nucleotide sequence ID" value="NZ_JADNPJ010000002.1"/>
</dbReference>
<evidence type="ECO:0000313" key="11">
    <source>
        <dbReference type="Proteomes" id="UP000422221"/>
    </source>
</evidence>
<feature type="active site" description="Proton donor/acceptor" evidence="9">
    <location>
        <position position="217"/>
    </location>
</feature>
<dbReference type="GO" id="GO:0006508">
    <property type="term" value="P:proteolysis"/>
    <property type="evidence" value="ECO:0007669"/>
    <property type="project" value="UniProtKB-KW"/>
</dbReference>
<gene>
    <name evidence="10" type="ORF">F3F73_21020</name>
</gene>
<keyword evidence="7 9" id="KW-0482">Metalloprotease</keyword>
<accession>A0A7J4XDE5</accession>
<dbReference type="Proteomes" id="UP000422221">
    <property type="component" value="Unassembled WGS sequence"/>
</dbReference>
<dbReference type="EC" id="3.4.13.22" evidence="9"/>
<name>A0A7J4XDE5_9BACE</name>
<dbReference type="InterPro" id="IPR000755">
    <property type="entry name" value="A_A_dipeptidase"/>
</dbReference>
<dbReference type="PANTHER" id="PTHR43126:SF2">
    <property type="entry name" value="D-ALANYL-D-ALANINE DIPEPTIDASE"/>
    <property type="match status" value="1"/>
</dbReference>
<dbReference type="EMBL" id="VWMK01000028">
    <property type="protein sequence ID" value="KAA3758238.1"/>
    <property type="molecule type" value="Genomic_DNA"/>
</dbReference>
<dbReference type="GO" id="GO:0008270">
    <property type="term" value="F:zinc ion binding"/>
    <property type="evidence" value="ECO:0007669"/>
    <property type="project" value="UniProtKB-UniRule"/>
</dbReference>
<comment type="caution">
    <text evidence="10">The sequence shown here is derived from an EMBL/GenBank/DDBJ whole genome shotgun (WGS) entry which is preliminary data.</text>
</comment>
<feature type="binding site" evidence="9">
    <location>
        <position position="220"/>
    </location>
    <ligand>
        <name>Zn(2+)</name>
        <dbReference type="ChEBI" id="CHEBI:29105"/>
        <note>catalytic</note>
    </ligand>
</feature>
<dbReference type="GO" id="GO:0160237">
    <property type="term" value="F:D-Ala-D-Ala dipeptidase activity"/>
    <property type="evidence" value="ECO:0007669"/>
    <property type="project" value="UniProtKB-EC"/>
</dbReference>
<evidence type="ECO:0000313" key="10">
    <source>
        <dbReference type="EMBL" id="KAA3758238.1"/>
    </source>
</evidence>
<dbReference type="GO" id="GO:0071555">
    <property type="term" value="P:cell wall organization"/>
    <property type="evidence" value="ECO:0007669"/>
    <property type="project" value="UniProtKB-KW"/>
</dbReference>
<dbReference type="InterPro" id="IPR009045">
    <property type="entry name" value="Zn_M74/Hedgehog-like"/>
</dbReference>
<dbReference type="PANTHER" id="PTHR43126">
    <property type="entry name" value="D-ALANYL-D-ALANINE DIPEPTIDASE"/>
    <property type="match status" value="1"/>
</dbReference>
<reference evidence="10 11" key="1">
    <citation type="journal article" date="2019" name="Nat. Med.">
        <title>A library of human gut bacterial isolates paired with longitudinal multiomics data enables mechanistic microbiome research.</title>
        <authorList>
            <person name="Poyet M."/>
            <person name="Groussin M."/>
            <person name="Gibbons S.M."/>
            <person name="Avila-Pacheco J."/>
            <person name="Jiang X."/>
            <person name="Kearney S.M."/>
            <person name="Perrotta A.R."/>
            <person name="Berdy B."/>
            <person name="Zhao S."/>
            <person name="Lieberman T.D."/>
            <person name="Swanson P.K."/>
            <person name="Smith M."/>
            <person name="Roesemann S."/>
            <person name="Alexander J.E."/>
            <person name="Rich S.A."/>
            <person name="Livny J."/>
            <person name="Vlamakis H."/>
            <person name="Clish C."/>
            <person name="Bullock K."/>
            <person name="Deik A."/>
            <person name="Scott J."/>
            <person name="Pierce K.A."/>
            <person name="Xavier R.J."/>
            <person name="Alm E.J."/>
        </authorList>
    </citation>
    <scope>NUCLEOTIDE SEQUENCE [LARGE SCALE GENOMIC DNA]</scope>
    <source>
        <strain evidence="10 11">BIOML-A10</strain>
    </source>
</reference>
<evidence type="ECO:0000256" key="8">
    <source>
        <dbReference type="ARBA" id="ARBA00023316"/>
    </source>
</evidence>
<feature type="binding site" evidence="9">
    <location>
        <position position="153"/>
    </location>
    <ligand>
        <name>Zn(2+)</name>
        <dbReference type="ChEBI" id="CHEBI:29105"/>
        <note>catalytic</note>
    </ligand>
</feature>
<organism evidence="10 11">
    <name type="scientific">Bacteroides salyersiae</name>
    <dbReference type="NCBI Taxonomy" id="291644"/>
    <lineage>
        <taxon>Bacteria</taxon>
        <taxon>Pseudomonadati</taxon>
        <taxon>Bacteroidota</taxon>
        <taxon>Bacteroidia</taxon>
        <taxon>Bacteroidales</taxon>
        <taxon>Bacteroidaceae</taxon>
        <taxon>Bacteroides</taxon>
    </lineage>
</organism>
<comment type="cofactor">
    <cofactor evidence="9">
        <name>Zn(2+)</name>
        <dbReference type="ChEBI" id="CHEBI:29105"/>
    </cofactor>
    <text evidence="9">Binds 1 zinc ion per subunit.</text>
</comment>
<protein>
    <recommendedName>
        <fullName evidence="9">D-alanyl-D-alanine dipeptidase</fullName>
        <shortName evidence="9">D-Ala-D-Ala dipeptidase</shortName>
        <ecNumber evidence="9">3.4.13.22</ecNumber>
    </recommendedName>
</protein>
<keyword evidence="6 9" id="KW-0224">Dipeptidase</keyword>
<comment type="catalytic activity">
    <reaction evidence="1 9">
        <text>D-alanyl-D-alanine + H2O = 2 D-alanine</text>
        <dbReference type="Rhea" id="RHEA:20661"/>
        <dbReference type="ChEBI" id="CHEBI:15377"/>
        <dbReference type="ChEBI" id="CHEBI:57416"/>
        <dbReference type="ChEBI" id="CHEBI:57822"/>
        <dbReference type="EC" id="3.4.13.22"/>
    </reaction>
</comment>
<comment type="similarity">
    <text evidence="9">Belongs to the peptidase M15D family.</text>
</comment>
<evidence type="ECO:0000256" key="3">
    <source>
        <dbReference type="ARBA" id="ARBA00022723"/>
    </source>
</evidence>
<dbReference type="HAMAP" id="MF_01924">
    <property type="entry name" value="A_A_dipeptidase"/>
    <property type="match status" value="1"/>
</dbReference>
<keyword evidence="8" id="KW-0961">Cell wall biogenesis/degradation</keyword>
<evidence type="ECO:0000256" key="2">
    <source>
        <dbReference type="ARBA" id="ARBA00022670"/>
    </source>
</evidence>
<evidence type="ECO:0000256" key="7">
    <source>
        <dbReference type="ARBA" id="ARBA00023049"/>
    </source>
</evidence>
<dbReference type="SUPFAM" id="SSF55166">
    <property type="entry name" value="Hedgehog/DD-peptidase"/>
    <property type="match status" value="1"/>
</dbReference>
<keyword evidence="3 9" id="KW-0479">Metal-binding</keyword>
<keyword evidence="5 9" id="KW-0862">Zinc</keyword>
<proteinExistence type="inferred from homology"/>
<evidence type="ECO:0000256" key="4">
    <source>
        <dbReference type="ARBA" id="ARBA00022801"/>
    </source>
</evidence>
<dbReference type="Gene3D" id="3.30.1380.10">
    <property type="match status" value="1"/>
</dbReference>
<evidence type="ECO:0000256" key="9">
    <source>
        <dbReference type="HAMAP-Rule" id="MF_01924"/>
    </source>
</evidence>
<evidence type="ECO:0000256" key="5">
    <source>
        <dbReference type="ARBA" id="ARBA00022833"/>
    </source>
</evidence>
<sequence>MAACGAEKKPVQEESIVPLLKDPITATKIPSPTIAKSRTALYLDSLGLKDVQSADSGIIVKLMYATADNFTGQLLYDDLKEAYLHPDALTSLIRAQRLLKEKHPEYSLIVYDAARPMSVQQKMWNIVKGTSKSIYVSNPGRGGGLHNYGLAVDVSIVNENGEALPMGTEVDHLGIEAHITHEVELVKSGRISKEAYQNRLLLRQVMKDAGFRALNSEWWHFNRCSREEAKQRYKRIENIPTHDTLPTNP</sequence>
<keyword evidence="4 9" id="KW-0378">Hydrolase</keyword>